<name>A0A183HE24_9BILA</name>
<proteinExistence type="predicted"/>
<accession>A0A183HE24</accession>
<dbReference type="STRING" id="387005.A0A183HE24"/>
<protein>
    <submittedName>
        <fullName evidence="3">Ovule protein</fullName>
    </submittedName>
</protein>
<sequence>MFFGFCVGNLYCHWKLPKKEKPFSCPSFSTTTPQPIYGTRLLSPSLSIINAYESISKFGGTKLPRPESPISLVVEDLSHSSSFVNKLEQPKNYRSNQIYL</sequence>
<dbReference type="Proteomes" id="UP000267606">
    <property type="component" value="Unassembled WGS sequence"/>
</dbReference>
<reference evidence="1 2" key="2">
    <citation type="submission" date="2018-11" db="EMBL/GenBank/DDBJ databases">
        <authorList>
            <consortium name="Pathogen Informatics"/>
        </authorList>
    </citation>
    <scope>NUCLEOTIDE SEQUENCE [LARGE SCALE GENOMIC DNA]</scope>
</reference>
<keyword evidence="2" id="KW-1185">Reference proteome</keyword>
<evidence type="ECO:0000313" key="3">
    <source>
        <dbReference type="WBParaSite" id="OFLC_0000573501-mRNA-1"/>
    </source>
</evidence>
<organism evidence="3">
    <name type="scientific">Onchocerca flexuosa</name>
    <dbReference type="NCBI Taxonomy" id="387005"/>
    <lineage>
        <taxon>Eukaryota</taxon>
        <taxon>Metazoa</taxon>
        <taxon>Ecdysozoa</taxon>
        <taxon>Nematoda</taxon>
        <taxon>Chromadorea</taxon>
        <taxon>Rhabditida</taxon>
        <taxon>Spirurina</taxon>
        <taxon>Spiruromorpha</taxon>
        <taxon>Filarioidea</taxon>
        <taxon>Onchocercidae</taxon>
        <taxon>Onchocerca</taxon>
    </lineage>
</organism>
<dbReference type="AlphaFoldDB" id="A0A183HE24"/>
<gene>
    <name evidence="1" type="ORF">OFLC_LOCUS5736</name>
</gene>
<reference evidence="3" key="1">
    <citation type="submission" date="2016-06" db="UniProtKB">
        <authorList>
            <consortium name="WormBaseParasite"/>
        </authorList>
    </citation>
    <scope>IDENTIFICATION</scope>
</reference>
<evidence type="ECO:0000313" key="2">
    <source>
        <dbReference type="Proteomes" id="UP000267606"/>
    </source>
</evidence>
<dbReference type="WBParaSite" id="OFLC_0000573501-mRNA-1">
    <property type="protein sequence ID" value="OFLC_0000573501-mRNA-1"/>
    <property type="gene ID" value="OFLC_0000573501"/>
</dbReference>
<dbReference type="EMBL" id="UZAJ01005095">
    <property type="protein sequence ID" value="VDO44154.1"/>
    <property type="molecule type" value="Genomic_DNA"/>
</dbReference>
<evidence type="ECO:0000313" key="1">
    <source>
        <dbReference type="EMBL" id="VDO44154.1"/>
    </source>
</evidence>